<dbReference type="PANTHER" id="PTHR43462:SF1">
    <property type="entry name" value="ALANYL-TRNA EDITING PROTEIN AARSD1"/>
    <property type="match status" value="1"/>
</dbReference>
<dbReference type="Proteomes" id="UP000824128">
    <property type="component" value="Unassembled WGS sequence"/>
</dbReference>
<dbReference type="SUPFAM" id="SSF50447">
    <property type="entry name" value="Translation proteins"/>
    <property type="match status" value="1"/>
</dbReference>
<dbReference type="GO" id="GO:0002161">
    <property type="term" value="F:aminoacyl-tRNA deacylase activity"/>
    <property type="evidence" value="ECO:0007669"/>
    <property type="project" value="UniProtKB-ARBA"/>
</dbReference>
<dbReference type="Pfam" id="PF02272">
    <property type="entry name" value="DHHA1"/>
    <property type="match status" value="1"/>
</dbReference>
<dbReference type="AlphaFoldDB" id="A0A9D1N3A5"/>
<evidence type="ECO:0000259" key="5">
    <source>
        <dbReference type="PROSITE" id="PS50860"/>
    </source>
</evidence>
<dbReference type="InterPro" id="IPR003156">
    <property type="entry name" value="DHHA1_dom"/>
</dbReference>
<keyword evidence="3" id="KW-0479">Metal-binding</keyword>
<organism evidence="6 7">
    <name type="scientific">Candidatus Aphodomorpha intestinavium</name>
    <dbReference type="NCBI Taxonomy" id="2840672"/>
    <lineage>
        <taxon>Bacteria</taxon>
        <taxon>Bacillati</taxon>
        <taxon>Bacillota</taxon>
        <taxon>Clostridia</taxon>
        <taxon>Eubacteriales</taxon>
        <taxon>Candidatus Aphodomorpha</taxon>
    </lineage>
</organism>
<dbReference type="GO" id="GO:0006419">
    <property type="term" value="P:alanyl-tRNA aminoacylation"/>
    <property type="evidence" value="ECO:0007669"/>
    <property type="project" value="InterPro"/>
</dbReference>
<evidence type="ECO:0000313" key="7">
    <source>
        <dbReference type="Proteomes" id="UP000824128"/>
    </source>
</evidence>
<dbReference type="Gene3D" id="2.40.30.130">
    <property type="match status" value="1"/>
</dbReference>
<sequence length="408" mass="43720">MTTRLYLADSHLKECRARVLSLEDAEGGFDVVLDRTVFFPNAGGQPCDTGTLRFAGGTAAVTGADERGGDVVHHLSRAVPPGTEVEAQIDWARRFDHMQQHTGEHLLSYAAYTLFDAVNVGFHLSGQYGTIDLDRPLDTAQLGAIERRANELLCRDLPVTAACFDSEEALARAGLPLRKHAEGLTAPIRIVSIEGADCCTCCAPHCARTGEIGQIFLADAIPWKGGVRVTFLCGLRALDHARRTHDALDAIARRFSTGRESAPAAVQKQFDDMAALRRQERALAARCNEYLAAELRAGAEPAGRAALVARLVDAPGDRLRELAAQALCGSMLMLLLASDGARVQYVLRRSDDLPLDMGELCQAVNAALGGKGGGRGALAQGSAPAQAALDETLAQLRAYLMQRLRALK</sequence>
<dbReference type="PANTHER" id="PTHR43462">
    <property type="entry name" value="ALANYL-TRNA EDITING PROTEIN"/>
    <property type="match status" value="1"/>
</dbReference>
<feature type="domain" description="Alanyl-transfer RNA synthetases family profile" evidence="5">
    <location>
        <begin position="1"/>
        <end position="243"/>
    </location>
</feature>
<dbReference type="InterPro" id="IPR009000">
    <property type="entry name" value="Transl_B-barrel_sf"/>
</dbReference>
<name>A0A9D1N3A5_9FIRM</name>
<comment type="subcellular location">
    <subcellularLocation>
        <location evidence="2">Cytoplasm</location>
    </subcellularLocation>
</comment>
<dbReference type="InterPro" id="IPR018163">
    <property type="entry name" value="Thr/Ala-tRNA-synth_IIc_edit"/>
</dbReference>
<comment type="caution">
    <text evidence="6">The sequence shown here is derived from an EMBL/GenBank/DDBJ whole genome shotgun (WGS) entry which is preliminary data.</text>
</comment>
<dbReference type="Pfam" id="PF07973">
    <property type="entry name" value="tRNA_SAD"/>
    <property type="match status" value="1"/>
</dbReference>
<dbReference type="Gene3D" id="3.10.310.40">
    <property type="match status" value="1"/>
</dbReference>
<dbReference type="GO" id="GO:0005737">
    <property type="term" value="C:cytoplasm"/>
    <property type="evidence" value="ECO:0007669"/>
    <property type="project" value="UniProtKB-SubCell"/>
</dbReference>
<dbReference type="InterPro" id="IPR018164">
    <property type="entry name" value="Ala-tRNA-synth_IIc_N"/>
</dbReference>
<comment type="cofactor">
    <cofactor evidence="1">
        <name>Zn(2+)</name>
        <dbReference type="ChEBI" id="CHEBI:29105"/>
    </cofactor>
</comment>
<dbReference type="InterPro" id="IPR018165">
    <property type="entry name" value="Ala-tRNA-synth_IIc_core"/>
</dbReference>
<gene>
    <name evidence="6" type="ORF">IAD24_01885</name>
</gene>
<dbReference type="EMBL" id="DVNZ01000060">
    <property type="protein sequence ID" value="HIU93886.1"/>
    <property type="molecule type" value="Genomic_DNA"/>
</dbReference>
<evidence type="ECO:0000256" key="3">
    <source>
        <dbReference type="ARBA" id="ARBA00022723"/>
    </source>
</evidence>
<evidence type="ECO:0000256" key="2">
    <source>
        <dbReference type="ARBA" id="ARBA00004496"/>
    </source>
</evidence>
<evidence type="ECO:0000256" key="4">
    <source>
        <dbReference type="ARBA" id="ARBA00022833"/>
    </source>
</evidence>
<dbReference type="InterPro" id="IPR012947">
    <property type="entry name" value="tRNA_SAD"/>
</dbReference>
<dbReference type="GO" id="GO:0046872">
    <property type="term" value="F:metal ion binding"/>
    <property type="evidence" value="ECO:0007669"/>
    <property type="project" value="UniProtKB-KW"/>
</dbReference>
<evidence type="ECO:0000313" key="6">
    <source>
        <dbReference type="EMBL" id="HIU93886.1"/>
    </source>
</evidence>
<dbReference type="SUPFAM" id="SSF55186">
    <property type="entry name" value="ThrRS/AlaRS common domain"/>
    <property type="match status" value="1"/>
</dbReference>
<proteinExistence type="predicted"/>
<keyword evidence="4" id="KW-0862">Zinc</keyword>
<dbReference type="GO" id="GO:0004813">
    <property type="term" value="F:alanine-tRNA ligase activity"/>
    <property type="evidence" value="ECO:0007669"/>
    <property type="project" value="InterPro"/>
</dbReference>
<accession>A0A9D1N3A5</accession>
<reference evidence="6" key="1">
    <citation type="submission" date="2020-10" db="EMBL/GenBank/DDBJ databases">
        <authorList>
            <person name="Gilroy R."/>
        </authorList>
    </citation>
    <scope>NUCLEOTIDE SEQUENCE</scope>
    <source>
        <strain evidence="6">ChiGjej2B2-16831</strain>
    </source>
</reference>
<dbReference type="GO" id="GO:0003676">
    <property type="term" value="F:nucleic acid binding"/>
    <property type="evidence" value="ECO:0007669"/>
    <property type="project" value="InterPro"/>
</dbReference>
<dbReference type="GO" id="GO:0005524">
    <property type="term" value="F:ATP binding"/>
    <property type="evidence" value="ECO:0007669"/>
    <property type="project" value="InterPro"/>
</dbReference>
<dbReference type="Gene3D" id="3.30.980.10">
    <property type="entry name" value="Threonyl-trna Synthetase, Chain A, domain 2"/>
    <property type="match status" value="1"/>
</dbReference>
<dbReference type="InterPro" id="IPR051335">
    <property type="entry name" value="Alanyl-tRNA_Editing_Enzymes"/>
</dbReference>
<evidence type="ECO:0000256" key="1">
    <source>
        <dbReference type="ARBA" id="ARBA00001947"/>
    </source>
</evidence>
<protein>
    <submittedName>
        <fullName evidence="6">Alanyl-tRNA editing protein</fullName>
    </submittedName>
</protein>
<dbReference type="Pfam" id="PF01411">
    <property type="entry name" value="tRNA-synt_2c"/>
    <property type="match status" value="1"/>
</dbReference>
<reference evidence="6" key="2">
    <citation type="journal article" date="2021" name="PeerJ">
        <title>Extensive microbial diversity within the chicken gut microbiome revealed by metagenomics and culture.</title>
        <authorList>
            <person name="Gilroy R."/>
            <person name="Ravi A."/>
            <person name="Getino M."/>
            <person name="Pursley I."/>
            <person name="Horton D.L."/>
            <person name="Alikhan N.F."/>
            <person name="Baker D."/>
            <person name="Gharbi K."/>
            <person name="Hall N."/>
            <person name="Watson M."/>
            <person name="Adriaenssens E.M."/>
            <person name="Foster-Nyarko E."/>
            <person name="Jarju S."/>
            <person name="Secka A."/>
            <person name="Antonio M."/>
            <person name="Oren A."/>
            <person name="Chaudhuri R.R."/>
            <person name="La Ragione R."/>
            <person name="Hildebrand F."/>
            <person name="Pallen M.J."/>
        </authorList>
    </citation>
    <scope>NUCLEOTIDE SEQUENCE</scope>
    <source>
        <strain evidence="6">ChiGjej2B2-16831</strain>
    </source>
</reference>
<dbReference type="PROSITE" id="PS50860">
    <property type="entry name" value="AA_TRNA_LIGASE_II_ALA"/>
    <property type="match status" value="1"/>
</dbReference>